<dbReference type="Proteomes" id="UP000053029">
    <property type="component" value="Unassembled WGS sequence"/>
</dbReference>
<sequence>MVPHTGVIVPDYDDLPYNEEAQTRSAWGIFDKDGQKDHLRALNHLTPETKTAAAREVVAGLSFQLDWCSSELGPRAYGRKGVEHTYIDHLPTVGLVGHDDEVSFNTQSGSQWDGFLHYGHQKTRTYYNGIKHDDDVEVQKADLGIHHWCKQGIFGRGVLIDWARWREQRGEPAIVPVTAYGITVDDLEQVREWAGVIFRPGDILIIRTGLVKWYRDTPEPARSEGLAGPNQLGVRAGEAARRWIWNNRFAAVAGDGLTFEEFPPPSDGSMLHNWLLPHAGIPIGELWNLEELSVACARLNKWTFALAPAPLNIMGGVGSPPNAIAIL</sequence>
<dbReference type="GO" id="GO:0004061">
    <property type="term" value="F:arylformamidase activity"/>
    <property type="evidence" value="ECO:0007669"/>
    <property type="project" value="InterPro"/>
</dbReference>
<protein>
    <recommendedName>
        <fullName evidence="4">Cyclase</fullName>
    </recommendedName>
</protein>
<evidence type="ECO:0000313" key="3">
    <source>
        <dbReference type="Proteomes" id="UP000053029"/>
    </source>
</evidence>
<dbReference type="SUPFAM" id="SSF102198">
    <property type="entry name" value="Putative cyclase"/>
    <property type="match status" value="1"/>
</dbReference>
<organism evidence="2 3">
    <name type="scientific">Fonsecaea pedrosoi CBS 271.37</name>
    <dbReference type="NCBI Taxonomy" id="1442368"/>
    <lineage>
        <taxon>Eukaryota</taxon>
        <taxon>Fungi</taxon>
        <taxon>Dikarya</taxon>
        <taxon>Ascomycota</taxon>
        <taxon>Pezizomycotina</taxon>
        <taxon>Eurotiomycetes</taxon>
        <taxon>Chaetothyriomycetidae</taxon>
        <taxon>Chaetothyriales</taxon>
        <taxon>Herpotrichiellaceae</taxon>
        <taxon>Fonsecaea</taxon>
    </lineage>
</organism>
<dbReference type="GO" id="GO:0019441">
    <property type="term" value="P:L-tryptophan catabolic process to kynurenine"/>
    <property type="evidence" value="ECO:0007669"/>
    <property type="project" value="InterPro"/>
</dbReference>
<dbReference type="Pfam" id="PF04199">
    <property type="entry name" value="Cyclase"/>
    <property type="match status" value="1"/>
</dbReference>
<name>A0A0D2GVB5_9EURO</name>
<dbReference type="STRING" id="1442368.A0A0D2GVB5"/>
<keyword evidence="3" id="KW-1185">Reference proteome</keyword>
<gene>
    <name evidence="2" type="ORF">Z517_00301</name>
</gene>
<evidence type="ECO:0000313" key="2">
    <source>
        <dbReference type="EMBL" id="KIW84913.1"/>
    </source>
</evidence>
<dbReference type="InterPro" id="IPR037175">
    <property type="entry name" value="KFase_sf"/>
</dbReference>
<dbReference type="PANTHER" id="PTHR34861">
    <property type="match status" value="1"/>
</dbReference>
<dbReference type="EMBL" id="KN846969">
    <property type="protein sequence ID" value="KIW84913.1"/>
    <property type="molecule type" value="Genomic_DNA"/>
</dbReference>
<dbReference type="OrthoDB" id="5396at2759"/>
<proteinExistence type="inferred from homology"/>
<dbReference type="RefSeq" id="XP_013288721.1">
    <property type="nucleotide sequence ID" value="XM_013433267.1"/>
</dbReference>
<dbReference type="PANTHER" id="PTHR34861:SF10">
    <property type="entry name" value="CYCLASE"/>
    <property type="match status" value="1"/>
</dbReference>
<evidence type="ECO:0000256" key="1">
    <source>
        <dbReference type="ARBA" id="ARBA00007865"/>
    </source>
</evidence>
<evidence type="ECO:0008006" key="4">
    <source>
        <dbReference type="Google" id="ProtNLM"/>
    </source>
</evidence>
<comment type="similarity">
    <text evidence="1">Belongs to the Cyclase 1 superfamily.</text>
</comment>
<dbReference type="VEuPathDB" id="FungiDB:Z517_00301"/>
<dbReference type="HOGENOM" id="CLU_030671_1_0_1"/>
<dbReference type="GeneID" id="25299791"/>
<dbReference type="InterPro" id="IPR007325">
    <property type="entry name" value="KFase/CYL"/>
</dbReference>
<accession>A0A0D2GVB5</accession>
<reference evidence="2 3" key="1">
    <citation type="submission" date="2015-01" db="EMBL/GenBank/DDBJ databases">
        <title>The Genome Sequence of Fonsecaea pedrosoi CBS 271.37.</title>
        <authorList>
            <consortium name="The Broad Institute Genomics Platform"/>
            <person name="Cuomo C."/>
            <person name="de Hoog S."/>
            <person name="Gorbushina A."/>
            <person name="Stielow B."/>
            <person name="Teixiera M."/>
            <person name="Abouelleil A."/>
            <person name="Chapman S.B."/>
            <person name="Priest M."/>
            <person name="Young S.K."/>
            <person name="Wortman J."/>
            <person name="Nusbaum C."/>
            <person name="Birren B."/>
        </authorList>
    </citation>
    <scope>NUCLEOTIDE SEQUENCE [LARGE SCALE GENOMIC DNA]</scope>
    <source>
        <strain evidence="2 3">CBS 271.37</strain>
    </source>
</reference>
<dbReference type="Gene3D" id="3.50.30.50">
    <property type="entry name" value="Putative cyclase"/>
    <property type="match status" value="1"/>
</dbReference>
<dbReference type="AlphaFoldDB" id="A0A0D2GVB5"/>